<evidence type="ECO:0000256" key="1">
    <source>
        <dbReference type="SAM" id="MobiDB-lite"/>
    </source>
</evidence>
<reference evidence="2 3" key="1">
    <citation type="journal article" date="2013" name="Proc. Natl. Acad. Sci. U.S.A.">
        <title>Genome of an arbuscular mycorrhizal fungus provides insight into the oldest plant symbiosis.</title>
        <authorList>
            <person name="Tisserant E."/>
            <person name="Malbreil M."/>
            <person name="Kuo A."/>
            <person name="Kohler A."/>
            <person name="Symeonidi A."/>
            <person name="Balestrini R."/>
            <person name="Charron P."/>
            <person name="Duensing N."/>
            <person name="Frei Dit Frey N."/>
            <person name="Gianinazzi-Pearson V."/>
            <person name="Gilbert L.B."/>
            <person name="Handa Y."/>
            <person name="Herr J.R."/>
            <person name="Hijri M."/>
            <person name="Koul R."/>
            <person name="Kawaguchi M."/>
            <person name="Krajinski F."/>
            <person name="Lammers P.J."/>
            <person name="Masclaux F.G."/>
            <person name="Murat C."/>
            <person name="Morin E."/>
            <person name="Ndikumana S."/>
            <person name="Pagni M."/>
            <person name="Petitpierre D."/>
            <person name="Requena N."/>
            <person name="Rosikiewicz P."/>
            <person name="Riley R."/>
            <person name="Saito K."/>
            <person name="San Clemente H."/>
            <person name="Shapiro H."/>
            <person name="van Tuinen D."/>
            <person name="Becard G."/>
            <person name="Bonfante P."/>
            <person name="Paszkowski U."/>
            <person name="Shachar-Hill Y.Y."/>
            <person name="Tuskan G.A."/>
            <person name="Young P.W."/>
            <person name="Sanders I.R."/>
            <person name="Henrissat B."/>
            <person name="Rensing S.A."/>
            <person name="Grigoriev I.V."/>
            <person name="Corradi N."/>
            <person name="Roux C."/>
            <person name="Martin F."/>
        </authorList>
    </citation>
    <scope>NUCLEOTIDE SEQUENCE [LARGE SCALE GENOMIC DNA]</scope>
    <source>
        <strain evidence="2 3">DAOM 197198</strain>
    </source>
</reference>
<protein>
    <submittedName>
        <fullName evidence="2">Uncharacterized protein</fullName>
    </submittedName>
</protein>
<dbReference type="AlphaFoldDB" id="A0A2P4PGI1"/>
<dbReference type="VEuPathDB" id="FungiDB:RhiirFUN_025373"/>
<reference evidence="2 3" key="2">
    <citation type="journal article" date="2018" name="New Phytol.">
        <title>High intraspecific genome diversity in the model arbuscular mycorrhizal symbiont Rhizophagus irregularis.</title>
        <authorList>
            <person name="Chen E.C.H."/>
            <person name="Morin E."/>
            <person name="Beaudet D."/>
            <person name="Noel J."/>
            <person name="Yildirir G."/>
            <person name="Ndikumana S."/>
            <person name="Charron P."/>
            <person name="St-Onge C."/>
            <person name="Giorgi J."/>
            <person name="Kruger M."/>
            <person name="Marton T."/>
            <person name="Ropars J."/>
            <person name="Grigoriev I.V."/>
            <person name="Hainaut M."/>
            <person name="Henrissat B."/>
            <person name="Roux C."/>
            <person name="Martin F."/>
            <person name="Corradi N."/>
        </authorList>
    </citation>
    <scope>NUCLEOTIDE SEQUENCE [LARGE SCALE GENOMIC DNA]</scope>
    <source>
        <strain evidence="2 3">DAOM 197198</strain>
    </source>
</reference>
<accession>A0A2P4PGI1</accession>
<keyword evidence="3" id="KW-1185">Reference proteome</keyword>
<organism evidence="2 3">
    <name type="scientific">Rhizophagus irregularis (strain DAOM 181602 / DAOM 197198 / MUCL 43194)</name>
    <name type="common">Arbuscular mycorrhizal fungus</name>
    <name type="synonym">Glomus intraradices</name>
    <dbReference type="NCBI Taxonomy" id="747089"/>
    <lineage>
        <taxon>Eukaryota</taxon>
        <taxon>Fungi</taxon>
        <taxon>Fungi incertae sedis</taxon>
        <taxon>Mucoromycota</taxon>
        <taxon>Glomeromycotina</taxon>
        <taxon>Glomeromycetes</taxon>
        <taxon>Glomerales</taxon>
        <taxon>Glomeraceae</taxon>
        <taxon>Rhizophagus</taxon>
    </lineage>
</organism>
<feature type="compositionally biased region" description="Polar residues" evidence="1">
    <location>
        <begin position="8"/>
        <end position="17"/>
    </location>
</feature>
<comment type="caution">
    <text evidence="2">The sequence shown here is derived from an EMBL/GenBank/DDBJ whole genome shotgun (WGS) entry which is preliminary data.</text>
</comment>
<evidence type="ECO:0000313" key="2">
    <source>
        <dbReference type="EMBL" id="POG64503.1"/>
    </source>
</evidence>
<sequence length="141" mass="15811">MCGKRFQQDSGKWSSGNDDMDRFIQDEQLPIKFGLDNTVIPYGSFSDIEFIAEGIQPLLSCCSDTGKAMTLFDDGTFSHKHWRVDSGKWSSGNDDMDRFIQDEQLPIKFGLDNTVIPYGSFSDIEFIAEGIQPLLSCCSDT</sequence>
<name>A0A2P4PGI1_RHIID</name>
<feature type="region of interest" description="Disordered" evidence="1">
    <location>
        <begin position="1"/>
        <end position="20"/>
    </location>
</feature>
<gene>
    <name evidence="2" type="ORF">GLOIN_2v1881295</name>
</gene>
<evidence type="ECO:0000313" key="3">
    <source>
        <dbReference type="Proteomes" id="UP000018888"/>
    </source>
</evidence>
<proteinExistence type="predicted"/>
<dbReference type="EMBL" id="AUPC02000239">
    <property type="protein sequence ID" value="POG64503.1"/>
    <property type="molecule type" value="Genomic_DNA"/>
</dbReference>
<dbReference type="Proteomes" id="UP000018888">
    <property type="component" value="Unassembled WGS sequence"/>
</dbReference>